<dbReference type="Gene3D" id="3.30.365.10">
    <property type="entry name" value="Aldehyde oxidase/xanthine dehydrogenase, molybdopterin binding domain"/>
    <property type="match status" value="2"/>
</dbReference>
<feature type="domain" description="Cytochrome c" evidence="6">
    <location>
        <begin position="749"/>
        <end position="858"/>
    </location>
</feature>
<dbReference type="SUPFAM" id="SSF56003">
    <property type="entry name" value="Molybdenum cofactor-binding domain"/>
    <property type="match status" value="1"/>
</dbReference>
<evidence type="ECO:0000259" key="6">
    <source>
        <dbReference type="PROSITE" id="PS51007"/>
    </source>
</evidence>
<name>A0A3M6QRL4_9BURK</name>
<comment type="caution">
    <text evidence="7">The sequence shown here is derived from an EMBL/GenBank/DDBJ whole genome shotgun (WGS) entry which is preliminary data.</text>
</comment>
<evidence type="ECO:0000313" key="8">
    <source>
        <dbReference type="Proteomes" id="UP000278006"/>
    </source>
</evidence>
<feature type="domain" description="Cytochrome c" evidence="6">
    <location>
        <begin position="904"/>
        <end position="992"/>
    </location>
</feature>
<feature type="domain" description="Cytochrome c" evidence="6">
    <location>
        <begin position="604"/>
        <end position="707"/>
    </location>
</feature>
<protein>
    <submittedName>
        <fullName evidence="7">Cytochrome c</fullName>
    </submittedName>
</protein>
<dbReference type="OrthoDB" id="9809720at2"/>
<dbReference type="AlphaFoldDB" id="A0A3M6QRL4"/>
<feature type="compositionally biased region" description="Low complexity" evidence="5">
    <location>
        <begin position="1031"/>
        <end position="1044"/>
    </location>
</feature>
<dbReference type="RefSeq" id="WP_122229188.1">
    <property type="nucleotide sequence ID" value="NZ_RDQO01000003.1"/>
</dbReference>
<dbReference type="InterPro" id="IPR036909">
    <property type="entry name" value="Cyt_c-like_dom_sf"/>
</dbReference>
<evidence type="ECO:0000313" key="7">
    <source>
        <dbReference type="EMBL" id="RMX05687.1"/>
    </source>
</evidence>
<feature type="compositionally biased region" description="Low complexity" evidence="5">
    <location>
        <begin position="232"/>
        <end position="248"/>
    </location>
</feature>
<evidence type="ECO:0000256" key="3">
    <source>
        <dbReference type="ARBA" id="ARBA00023004"/>
    </source>
</evidence>
<dbReference type="InterPro" id="IPR051459">
    <property type="entry name" value="Cytochrome_c-type_DH"/>
</dbReference>
<sequence length="1044" mass="110290">MSDPSPPTAPQTLPSVPGDALHGAVARPPTLAWNGQQYRGATLADVRHPTMQDLPGIVSVVRHAHFVGVVAVSARHARQGIDSLVLSWQPERLRASHSQASMAGDAYRWSPSVFGTIQEEAVAWCTGHQVTVWLPFALQPAYGAMVTAELAALLRVPPSCVTLVAIAASAAPGRPVPTVLEVLDAAADAALLSATVRRPVRVPLRRADAPHTLALQAHGLSDGTPPRPTLHAATSPTPQAPQTPQNAQGQSRPPAMPGSGPHATQGWQGWQANTVWAVRPSLARLCAQPHQAHALPYPAVHACHRIPSHEGAAPLSHAGPEELNAALVFAQESEADERARGEGMDPLAWRLANTPEGPGRALIRQVAAQAHWYAHEGERTAEPEPAQPLQEDGLLHGRGFAAAGMDHPCGLQEWSAWVVEVAIDPGNGQVDIERVVVGHDAGSLDAAHATIESDDDQYLAIAQDLVQEPRTFDDWEPSADLPVTTTTAGTLRTASDPKALVSSLQATTLRTGSIVTWPAAAAIANAIYDASGVRMRTAPFNAEDLRAALGAPPKGTQRGKLLKRGSAWLAAGCAVVAGAAVTAWPAKPAIAPIDAPDLSIFSTEAIERGRLVAAAGDCIVCHTAPGGAPNAGGLALETPFGVIYTTNITPDKETGIGRWSYTAFERAMREGVHRDGRQLYPAFPYTAFAKMSDADIQALYGYLMSQEPVHSTPPETRLAFPYNLRPTLAGWNLLFHDNTVYQPVPEKSLEWNRGAYLVQGAGHCAACHSPRNALGAEKSGLRNYLAGGEAEGWEAPALNRLASGPVPWTAEDLFQYLRTGHSARHGVAAGPMAPVIHGLAEIPESDVRAIATYLMDLPGQQTTSTTAPTATATATATTPLPALQPDAADAAIPHMADSALRLTDWFVEGERIYQAACAACHGADSGPTLFGVKPLMGTNTNIHASAPDNLIQVILQGIQAPADAELGYMPGFKEHLSDAQVESLVRYLRAEFAPDQPTWSAALPKDIARIRTQGEHAATLHAQPPQSASITPTPETAQTAEAPH</sequence>
<keyword evidence="2 4" id="KW-0479">Metal-binding</keyword>
<dbReference type="InterPro" id="IPR009056">
    <property type="entry name" value="Cyt_c-like_dom"/>
</dbReference>
<dbReference type="PANTHER" id="PTHR35008:SF8">
    <property type="entry name" value="ALCOHOL DEHYDROGENASE CYTOCHROME C SUBUNIT"/>
    <property type="match status" value="1"/>
</dbReference>
<dbReference type="SUPFAM" id="SSF46626">
    <property type="entry name" value="Cytochrome c"/>
    <property type="match status" value="3"/>
</dbReference>
<dbReference type="PANTHER" id="PTHR35008">
    <property type="entry name" value="BLL4482 PROTEIN-RELATED"/>
    <property type="match status" value="1"/>
</dbReference>
<keyword evidence="8" id="KW-1185">Reference proteome</keyword>
<keyword evidence="3 4" id="KW-0408">Iron</keyword>
<feature type="region of interest" description="Disordered" evidence="5">
    <location>
        <begin position="1"/>
        <end position="21"/>
    </location>
</feature>
<dbReference type="Proteomes" id="UP000278006">
    <property type="component" value="Unassembled WGS sequence"/>
</dbReference>
<dbReference type="GO" id="GO:0009055">
    <property type="term" value="F:electron transfer activity"/>
    <property type="evidence" value="ECO:0007669"/>
    <property type="project" value="InterPro"/>
</dbReference>
<dbReference type="Gene3D" id="1.10.760.10">
    <property type="entry name" value="Cytochrome c-like domain"/>
    <property type="match status" value="3"/>
</dbReference>
<evidence type="ECO:0000256" key="4">
    <source>
        <dbReference type="PROSITE-ProRule" id="PRU00433"/>
    </source>
</evidence>
<dbReference type="GO" id="GO:0046872">
    <property type="term" value="F:metal ion binding"/>
    <property type="evidence" value="ECO:0007669"/>
    <property type="project" value="UniProtKB-KW"/>
</dbReference>
<reference evidence="7 8" key="1">
    <citation type="submission" date="2018-10" db="EMBL/GenBank/DDBJ databases">
        <title>Draft genome of Cortibacter populi DSM10536.</title>
        <authorList>
            <person name="Bernier A.-M."/>
            <person name="Bernard K."/>
        </authorList>
    </citation>
    <scope>NUCLEOTIDE SEQUENCE [LARGE SCALE GENOMIC DNA]</scope>
    <source>
        <strain evidence="7 8">DSM 105136</strain>
    </source>
</reference>
<dbReference type="GO" id="GO:0020037">
    <property type="term" value="F:heme binding"/>
    <property type="evidence" value="ECO:0007669"/>
    <property type="project" value="InterPro"/>
</dbReference>
<dbReference type="InterPro" id="IPR037165">
    <property type="entry name" value="AldOxase/xan_DH_Mopterin-bd_sf"/>
</dbReference>
<dbReference type="Pfam" id="PF00034">
    <property type="entry name" value="Cytochrom_C"/>
    <property type="match status" value="1"/>
</dbReference>
<evidence type="ECO:0000256" key="1">
    <source>
        <dbReference type="ARBA" id="ARBA00022617"/>
    </source>
</evidence>
<evidence type="ECO:0000256" key="5">
    <source>
        <dbReference type="SAM" id="MobiDB-lite"/>
    </source>
</evidence>
<accession>A0A3M6QRL4</accession>
<proteinExistence type="predicted"/>
<feature type="region of interest" description="Disordered" evidence="5">
    <location>
        <begin position="217"/>
        <end position="266"/>
    </location>
</feature>
<evidence type="ECO:0000256" key="2">
    <source>
        <dbReference type="ARBA" id="ARBA00022723"/>
    </source>
</evidence>
<dbReference type="EMBL" id="RDQO01000003">
    <property type="protein sequence ID" value="RMX05687.1"/>
    <property type="molecule type" value="Genomic_DNA"/>
</dbReference>
<keyword evidence="1 4" id="KW-0349">Heme</keyword>
<gene>
    <name evidence="7" type="ORF">D8I35_10905</name>
</gene>
<organism evidence="7 8">
    <name type="scientific">Corticibacter populi</name>
    <dbReference type="NCBI Taxonomy" id="1550736"/>
    <lineage>
        <taxon>Bacteria</taxon>
        <taxon>Pseudomonadati</taxon>
        <taxon>Pseudomonadota</taxon>
        <taxon>Betaproteobacteria</taxon>
        <taxon>Burkholderiales</taxon>
        <taxon>Comamonadaceae</taxon>
        <taxon>Corticibacter</taxon>
    </lineage>
</organism>
<dbReference type="PROSITE" id="PS51007">
    <property type="entry name" value="CYTC"/>
    <property type="match status" value="3"/>
</dbReference>
<dbReference type="Pfam" id="PF13442">
    <property type="entry name" value="Cytochrome_CBB3"/>
    <property type="match status" value="1"/>
</dbReference>
<dbReference type="GO" id="GO:0016491">
    <property type="term" value="F:oxidoreductase activity"/>
    <property type="evidence" value="ECO:0007669"/>
    <property type="project" value="InterPro"/>
</dbReference>
<feature type="region of interest" description="Disordered" evidence="5">
    <location>
        <begin position="1018"/>
        <end position="1044"/>
    </location>
</feature>